<dbReference type="Proteomes" id="UP001218218">
    <property type="component" value="Unassembled WGS sequence"/>
</dbReference>
<proteinExistence type="predicted"/>
<reference evidence="1" key="1">
    <citation type="submission" date="2023-03" db="EMBL/GenBank/DDBJ databases">
        <title>Massive genome expansion in bonnet fungi (Mycena s.s.) driven by repeated elements and novel gene families across ecological guilds.</title>
        <authorList>
            <consortium name="Lawrence Berkeley National Laboratory"/>
            <person name="Harder C.B."/>
            <person name="Miyauchi S."/>
            <person name="Viragh M."/>
            <person name="Kuo A."/>
            <person name="Thoen E."/>
            <person name="Andreopoulos B."/>
            <person name="Lu D."/>
            <person name="Skrede I."/>
            <person name="Drula E."/>
            <person name="Henrissat B."/>
            <person name="Morin E."/>
            <person name="Kohler A."/>
            <person name="Barry K."/>
            <person name="LaButti K."/>
            <person name="Morin E."/>
            <person name="Salamov A."/>
            <person name="Lipzen A."/>
            <person name="Mereny Z."/>
            <person name="Hegedus B."/>
            <person name="Baldrian P."/>
            <person name="Stursova M."/>
            <person name="Weitz H."/>
            <person name="Taylor A."/>
            <person name="Grigoriev I.V."/>
            <person name="Nagy L.G."/>
            <person name="Martin F."/>
            <person name="Kauserud H."/>
        </authorList>
    </citation>
    <scope>NUCLEOTIDE SEQUENCE</scope>
    <source>
        <strain evidence="1">CBHHK002</strain>
    </source>
</reference>
<sequence>MHFALSDPLIVLDPALNVTVSQIAVRYALRSVLYVGGNHFTTRMIKENGDIWYHDGIETGVSTVAEGNIHSKDSLFMNTCMRNDEVRQACGAIYALVN</sequence>
<keyword evidence="2" id="KW-1185">Reference proteome</keyword>
<evidence type="ECO:0000313" key="2">
    <source>
        <dbReference type="Proteomes" id="UP001218218"/>
    </source>
</evidence>
<comment type="caution">
    <text evidence="1">The sequence shown here is derived from an EMBL/GenBank/DDBJ whole genome shotgun (WGS) entry which is preliminary data.</text>
</comment>
<gene>
    <name evidence="1" type="ORF">DFH08DRAFT_715879</name>
</gene>
<protein>
    <submittedName>
        <fullName evidence="1">Uncharacterized protein</fullName>
    </submittedName>
</protein>
<organism evidence="1 2">
    <name type="scientific">Mycena albidolilacea</name>
    <dbReference type="NCBI Taxonomy" id="1033008"/>
    <lineage>
        <taxon>Eukaryota</taxon>
        <taxon>Fungi</taxon>
        <taxon>Dikarya</taxon>
        <taxon>Basidiomycota</taxon>
        <taxon>Agaricomycotina</taxon>
        <taxon>Agaricomycetes</taxon>
        <taxon>Agaricomycetidae</taxon>
        <taxon>Agaricales</taxon>
        <taxon>Marasmiineae</taxon>
        <taxon>Mycenaceae</taxon>
        <taxon>Mycena</taxon>
    </lineage>
</organism>
<accession>A0AAD6ZC95</accession>
<name>A0AAD6ZC95_9AGAR</name>
<evidence type="ECO:0000313" key="1">
    <source>
        <dbReference type="EMBL" id="KAJ7315243.1"/>
    </source>
</evidence>
<dbReference type="EMBL" id="JARIHO010000063">
    <property type="protein sequence ID" value="KAJ7315243.1"/>
    <property type="molecule type" value="Genomic_DNA"/>
</dbReference>
<dbReference type="AlphaFoldDB" id="A0AAD6ZC95"/>